<evidence type="ECO:0000256" key="11">
    <source>
        <dbReference type="ARBA" id="ARBA00022989"/>
    </source>
</evidence>
<dbReference type="EMBL" id="CAEY01001371">
    <property type="status" value="NOT_ANNOTATED_CDS"/>
    <property type="molecule type" value="Genomic_DNA"/>
</dbReference>
<dbReference type="InterPro" id="IPR036909">
    <property type="entry name" value="Cyt_c-like_dom_sf"/>
</dbReference>
<evidence type="ECO:0000259" key="16">
    <source>
        <dbReference type="PROSITE" id="PS51007"/>
    </source>
</evidence>
<dbReference type="GO" id="GO:0046872">
    <property type="term" value="F:metal ion binding"/>
    <property type="evidence" value="ECO:0007669"/>
    <property type="project" value="UniProtKB-KW"/>
</dbReference>
<evidence type="ECO:0000256" key="14">
    <source>
        <dbReference type="ARBA" id="ARBA00023136"/>
    </source>
</evidence>
<dbReference type="Pfam" id="PF02167">
    <property type="entry name" value="Cytochrom_C1"/>
    <property type="match status" value="1"/>
</dbReference>
<dbReference type="Gene3D" id="1.20.5.100">
    <property type="entry name" value="Cytochrome c1, transmembrane anchor, C-terminal"/>
    <property type="match status" value="1"/>
</dbReference>
<dbReference type="InterPro" id="IPR002326">
    <property type="entry name" value="Cyt_c1"/>
</dbReference>
<keyword evidence="4" id="KW-0813">Transport</keyword>
<proteinExistence type="inferred from homology"/>
<organism evidence="17 18">
    <name type="scientific">Tetranychus urticae</name>
    <name type="common">Two-spotted spider mite</name>
    <dbReference type="NCBI Taxonomy" id="32264"/>
    <lineage>
        <taxon>Eukaryota</taxon>
        <taxon>Metazoa</taxon>
        <taxon>Ecdysozoa</taxon>
        <taxon>Arthropoda</taxon>
        <taxon>Chelicerata</taxon>
        <taxon>Arachnida</taxon>
        <taxon>Acari</taxon>
        <taxon>Acariformes</taxon>
        <taxon>Trombidiformes</taxon>
        <taxon>Prostigmata</taxon>
        <taxon>Eleutherengona</taxon>
        <taxon>Raphignathae</taxon>
        <taxon>Tetranychoidea</taxon>
        <taxon>Tetranychidae</taxon>
        <taxon>Tetranychus</taxon>
    </lineage>
</organism>
<dbReference type="AlphaFoldDB" id="T1K310"/>
<dbReference type="STRING" id="32264.T1K310"/>
<comment type="similarity">
    <text evidence="3">Belongs to the cytochrome c family.</text>
</comment>
<evidence type="ECO:0000256" key="3">
    <source>
        <dbReference type="ARBA" id="ARBA00006488"/>
    </source>
</evidence>
<keyword evidence="11" id="KW-1133">Transmembrane helix</keyword>
<dbReference type="GO" id="GO:0006122">
    <property type="term" value="P:mitochondrial electron transport, ubiquinol to cytochrome c"/>
    <property type="evidence" value="ECO:0007669"/>
    <property type="project" value="TreeGrafter"/>
</dbReference>
<keyword evidence="5 15" id="KW-0349">Heme</keyword>
<evidence type="ECO:0000313" key="18">
    <source>
        <dbReference type="Proteomes" id="UP000015104"/>
    </source>
</evidence>
<evidence type="ECO:0000256" key="1">
    <source>
        <dbReference type="ARBA" id="ARBA00002555"/>
    </source>
</evidence>
<keyword evidence="12 15" id="KW-0408">Iron</keyword>
<dbReference type="EnsemblMetazoa" id="tetur04g06990.1">
    <property type="protein sequence ID" value="tetur04g06990.1"/>
    <property type="gene ID" value="tetur04g06990"/>
</dbReference>
<comment type="subcellular location">
    <subcellularLocation>
        <location evidence="2">Mitochondrion inner membrane</location>
    </subcellularLocation>
</comment>
<dbReference type="Gene3D" id="1.10.760.10">
    <property type="entry name" value="Cytochrome c-like domain"/>
    <property type="match status" value="1"/>
</dbReference>
<evidence type="ECO:0000256" key="13">
    <source>
        <dbReference type="ARBA" id="ARBA00023128"/>
    </source>
</evidence>
<dbReference type="eggNOG" id="KOG3052">
    <property type="taxonomic scope" value="Eukaryota"/>
</dbReference>
<dbReference type="PROSITE" id="PS51007">
    <property type="entry name" value="CYTC"/>
    <property type="match status" value="1"/>
</dbReference>
<accession>T1K310</accession>
<name>T1K310_TETUR</name>
<dbReference type="GO" id="GO:0020037">
    <property type="term" value="F:heme binding"/>
    <property type="evidence" value="ECO:0007669"/>
    <property type="project" value="InterPro"/>
</dbReference>
<evidence type="ECO:0000256" key="15">
    <source>
        <dbReference type="PIRSR" id="PIRSR602326-1"/>
    </source>
</evidence>
<feature type="domain" description="Cytochrome c" evidence="16">
    <location>
        <begin position="112"/>
        <end position="264"/>
    </location>
</feature>
<dbReference type="GO" id="GO:0009055">
    <property type="term" value="F:electron transfer activity"/>
    <property type="evidence" value="ECO:0007669"/>
    <property type="project" value="InterPro"/>
</dbReference>
<evidence type="ECO:0000256" key="8">
    <source>
        <dbReference type="ARBA" id="ARBA00022723"/>
    </source>
</evidence>
<feature type="binding site" description="covalent" evidence="15">
    <location>
        <position position="128"/>
    </location>
    <ligand>
        <name>heme c</name>
        <dbReference type="ChEBI" id="CHEBI:61717"/>
    </ligand>
</feature>
<evidence type="ECO:0000256" key="6">
    <source>
        <dbReference type="ARBA" id="ARBA00022660"/>
    </source>
</evidence>
<sequence length="332" mass="37205">MAPVLGQFGRTVFSNFAKGYSHPKVYLSNTSSSFREMSQGKKILLTTGCFLTTAAAGLAYSLNESVKAIDLNLHPPKYPWPHKGHRHEPELLAALPFRKLELDKAIGLYDAASLRRGWQVYKQVCAACHSLRFVAYRQFVDLFMTEDEAKAEAAEATITDGPDANGKMFQRPGKLADYIPSPYPNEEAARVANGGAYPPDLSNITVGREGDEDYVFSLLRGYADPPAGVELGENQHFNLYMQGNAIAMAQALYNGLIEYDDGTPATASQMAKDVTHFLAYCATPELESWKKYLFKWTIISTCLFGLAWYYKRHLWASLVYRRVAYRDVNKKH</sequence>
<evidence type="ECO:0000256" key="10">
    <source>
        <dbReference type="ARBA" id="ARBA00022982"/>
    </source>
</evidence>
<keyword evidence="14" id="KW-0472">Membrane</keyword>
<dbReference type="OrthoDB" id="9995375at2759"/>
<evidence type="ECO:0000256" key="5">
    <source>
        <dbReference type="ARBA" id="ARBA00022617"/>
    </source>
</evidence>
<dbReference type="Proteomes" id="UP000015104">
    <property type="component" value="Unassembled WGS sequence"/>
</dbReference>
<evidence type="ECO:0000313" key="17">
    <source>
        <dbReference type="EnsemblMetazoa" id="tetur04g06990.1"/>
    </source>
</evidence>
<keyword evidence="10" id="KW-0249">Electron transport</keyword>
<dbReference type="PRINTS" id="PR00603">
    <property type="entry name" value="CYTOCHROMEC1"/>
</dbReference>
<evidence type="ECO:0000256" key="9">
    <source>
        <dbReference type="ARBA" id="ARBA00022792"/>
    </source>
</evidence>
<feature type="binding site" description="covalent" evidence="15">
    <location>
        <position position="125"/>
    </location>
    <ligand>
        <name>heme c</name>
        <dbReference type="ChEBI" id="CHEBI:61717"/>
    </ligand>
</feature>
<dbReference type="SUPFAM" id="SSF81496">
    <property type="entry name" value="Cytochrome c1 subunit of cytochrome bc1 complex (Ubiquinol-cytochrome c reductase), transmembrane anchor"/>
    <property type="match status" value="1"/>
</dbReference>
<dbReference type="SUPFAM" id="SSF46626">
    <property type="entry name" value="Cytochrome c"/>
    <property type="match status" value="1"/>
</dbReference>
<dbReference type="InterPro" id="IPR009056">
    <property type="entry name" value="Cyt_c-like_dom"/>
</dbReference>
<dbReference type="PANTHER" id="PTHR10266">
    <property type="entry name" value="CYTOCHROME C1"/>
    <property type="match status" value="1"/>
</dbReference>
<keyword evidence="9" id="KW-0999">Mitochondrion inner membrane</keyword>
<dbReference type="HOGENOM" id="CLU_040334_1_0_1"/>
<comment type="function">
    <text evidence="1">Electron carrier protein. The oxidized form of the cytochrome c heme group can accept an electron from the heme group of the cytochrome c1 subunit of cytochrome reductase. Cytochrome c then transfers this electron to the cytochrome oxidase complex, the final protein carrier in the mitochondrial electron-transport chain.</text>
</comment>
<dbReference type="GO" id="GO:0005743">
    <property type="term" value="C:mitochondrial inner membrane"/>
    <property type="evidence" value="ECO:0007669"/>
    <property type="project" value="UniProtKB-SubCell"/>
</dbReference>
<feature type="binding site" description="covalent" evidence="15">
    <location>
        <position position="129"/>
    </location>
    <ligand>
        <name>heme c</name>
        <dbReference type="ChEBI" id="CHEBI:61717"/>
    </ligand>
</feature>
<dbReference type="PANTHER" id="PTHR10266:SF3">
    <property type="entry name" value="CYTOCHROME C1, HEME PROTEIN, MITOCHONDRIAL"/>
    <property type="match status" value="1"/>
</dbReference>
<reference evidence="18" key="1">
    <citation type="submission" date="2011-08" db="EMBL/GenBank/DDBJ databases">
        <authorList>
            <person name="Rombauts S."/>
        </authorList>
    </citation>
    <scope>NUCLEOTIDE SEQUENCE</scope>
    <source>
        <strain evidence="18">London</strain>
    </source>
</reference>
<keyword evidence="13" id="KW-0496">Mitochondrion</keyword>
<evidence type="ECO:0000256" key="4">
    <source>
        <dbReference type="ARBA" id="ARBA00022448"/>
    </source>
</evidence>
<evidence type="ECO:0000256" key="7">
    <source>
        <dbReference type="ARBA" id="ARBA00022692"/>
    </source>
</evidence>
<dbReference type="InterPro" id="IPR021157">
    <property type="entry name" value="Cyt_c1_TM_anchor_C"/>
</dbReference>
<keyword evidence="18" id="KW-1185">Reference proteome</keyword>
<protein>
    <recommendedName>
        <fullName evidence="16">Cytochrome c domain-containing protein</fullName>
    </recommendedName>
</protein>
<keyword evidence="8 15" id="KW-0479">Metal-binding</keyword>
<evidence type="ECO:0000256" key="12">
    <source>
        <dbReference type="ARBA" id="ARBA00023004"/>
    </source>
</evidence>
<evidence type="ECO:0000256" key="2">
    <source>
        <dbReference type="ARBA" id="ARBA00004273"/>
    </source>
</evidence>
<dbReference type="KEGG" id="tut:107359470"/>
<gene>
    <name evidence="17" type="primary">107359470</name>
</gene>
<reference evidence="17" key="2">
    <citation type="submission" date="2015-06" db="UniProtKB">
        <authorList>
            <consortium name="EnsemblMetazoa"/>
        </authorList>
    </citation>
    <scope>IDENTIFICATION</scope>
</reference>
<keyword evidence="6" id="KW-0679">Respiratory chain</keyword>
<feature type="binding site" description="covalent" evidence="15">
    <location>
        <position position="248"/>
    </location>
    <ligand>
        <name>heme c</name>
        <dbReference type="ChEBI" id="CHEBI:61717"/>
    </ligand>
</feature>
<keyword evidence="7" id="KW-0812">Transmembrane</keyword>
<comment type="cofactor">
    <cofactor evidence="15">
        <name>heme c</name>
        <dbReference type="ChEBI" id="CHEBI:61717"/>
    </cofactor>
    <text evidence="15">Binds 1 heme c group covalently per subunit.</text>
</comment>
<dbReference type="OMA" id="WVKKFKW"/>